<feature type="transmembrane region" description="Helical" evidence="7">
    <location>
        <begin position="334"/>
        <end position="354"/>
    </location>
</feature>
<organism evidence="9 10">
    <name type="scientific">Coemansia biformis</name>
    <dbReference type="NCBI Taxonomy" id="1286918"/>
    <lineage>
        <taxon>Eukaryota</taxon>
        <taxon>Fungi</taxon>
        <taxon>Fungi incertae sedis</taxon>
        <taxon>Zoopagomycota</taxon>
        <taxon>Kickxellomycotina</taxon>
        <taxon>Kickxellomycetes</taxon>
        <taxon>Kickxellales</taxon>
        <taxon>Kickxellaceae</taxon>
        <taxon>Coemansia</taxon>
    </lineage>
</organism>
<dbReference type="InterPro" id="IPR036259">
    <property type="entry name" value="MFS_trans_sf"/>
</dbReference>
<proteinExistence type="inferred from homology"/>
<dbReference type="InterPro" id="IPR011701">
    <property type="entry name" value="MFS"/>
</dbReference>
<dbReference type="InterPro" id="IPR020846">
    <property type="entry name" value="MFS_dom"/>
</dbReference>
<feature type="transmembrane region" description="Helical" evidence="7">
    <location>
        <begin position="242"/>
        <end position="261"/>
    </location>
</feature>
<dbReference type="EMBL" id="JANBOI010000564">
    <property type="protein sequence ID" value="KAJ1729707.1"/>
    <property type="molecule type" value="Genomic_DNA"/>
</dbReference>
<dbReference type="GO" id="GO:0006511">
    <property type="term" value="P:ubiquitin-dependent protein catabolic process"/>
    <property type="evidence" value="ECO:0007669"/>
    <property type="project" value="InterPro"/>
</dbReference>
<dbReference type="PROSITE" id="PS50850">
    <property type="entry name" value="MFS"/>
    <property type="match status" value="1"/>
</dbReference>
<feature type="transmembrane region" description="Helical" evidence="7">
    <location>
        <begin position="303"/>
        <end position="322"/>
    </location>
</feature>
<feature type="transmembrane region" description="Helical" evidence="7">
    <location>
        <begin position="273"/>
        <end position="291"/>
    </location>
</feature>
<dbReference type="AlphaFoldDB" id="A0A9W8CYN5"/>
<evidence type="ECO:0000256" key="7">
    <source>
        <dbReference type="SAM" id="Phobius"/>
    </source>
</evidence>
<evidence type="ECO:0000256" key="3">
    <source>
        <dbReference type="ARBA" id="ARBA00022448"/>
    </source>
</evidence>
<dbReference type="CDD" id="cd18322">
    <property type="entry name" value="BTB_POZ_SKP1"/>
    <property type="match status" value="1"/>
</dbReference>
<dbReference type="Pfam" id="PF07690">
    <property type="entry name" value="MFS_1"/>
    <property type="match status" value="1"/>
</dbReference>
<dbReference type="Pfam" id="PF01466">
    <property type="entry name" value="Skp1"/>
    <property type="match status" value="1"/>
</dbReference>
<dbReference type="Gene3D" id="3.30.710.10">
    <property type="entry name" value="Potassium Channel Kv1.1, Chain A"/>
    <property type="match status" value="1"/>
</dbReference>
<evidence type="ECO:0000313" key="9">
    <source>
        <dbReference type="EMBL" id="KAJ1729707.1"/>
    </source>
</evidence>
<comment type="similarity">
    <text evidence="2">Belongs to the SKP1 family.</text>
</comment>
<dbReference type="GO" id="GO:0016020">
    <property type="term" value="C:membrane"/>
    <property type="evidence" value="ECO:0007669"/>
    <property type="project" value="UniProtKB-SubCell"/>
</dbReference>
<evidence type="ECO:0000256" key="1">
    <source>
        <dbReference type="ARBA" id="ARBA00004141"/>
    </source>
</evidence>
<dbReference type="InterPro" id="IPR001232">
    <property type="entry name" value="SKP1-like"/>
</dbReference>
<evidence type="ECO:0000256" key="4">
    <source>
        <dbReference type="ARBA" id="ARBA00022692"/>
    </source>
</evidence>
<accession>A0A9W8CYN5</accession>
<feature type="transmembrane region" description="Helical" evidence="7">
    <location>
        <begin position="366"/>
        <end position="385"/>
    </location>
</feature>
<dbReference type="Proteomes" id="UP001143981">
    <property type="component" value="Unassembled WGS sequence"/>
</dbReference>
<name>A0A9W8CYN5_9FUNG</name>
<keyword evidence="6 7" id="KW-0472">Membrane</keyword>
<feature type="transmembrane region" description="Helical" evidence="7">
    <location>
        <begin position="556"/>
        <end position="576"/>
    </location>
</feature>
<dbReference type="PANTHER" id="PTHR43791:SF36">
    <property type="entry name" value="TRANSPORTER, PUTATIVE (AFU_ORTHOLOGUE AFUA_6G08340)-RELATED"/>
    <property type="match status" value="1"/>
</dbReference>
<dbReference type="Gene3D" id="1.20.1250.20">
    <property type="entry name" value="MFS general substrate transporter like domains"/>
    <property type="match status" value="2"/>
</dbReference>
<evidence type="ECO:0000256" key="5">
    <source>
        <dbReference type="ARBA" id="ARBA00022989"/>
    </source>
</evidence>
<feature type="domain" description="Major facilitator superfamily (MFS) profile" evidence="8">
    <location>
        <begin position="206"/>
        <end position="616"/>
    </location>
</feature>
<dbReference type="InterPro" id="IPR016072">
    <property type="entry name" value="Skp1_comp_dimer"/>
</dbReference>
<dbReference type="InterPro" id="IPR016073">
    <property type="entry name" value="Skp1_comp_POZ"/>
</dbReference>
<comment type="subcellular location">
    <subcellularLocation>
        <location evidence="1">Membrane</location>
        <topology evidence="1">Multi-pass membrane protein</topology>
    </subcellularLocation>
</comment>
<dbReference type="SUPFAM" id="SSF81382">
    <property type="entry name" value="Skp1 dimerisation domain-like"/>
    <property type="match status" value="1"/>
</dbReference>
<comment type="caution">
    <text evidence="9">The sequence shown here is derived from an EMBL/GenBank/DDBJ whole genome shotgun (WGS) entry which is preliminary data.</text>
</comment>
<keyword evidence="3" id="KW-0813">Transport</keyword>
<keyword evidence="4 7" id="KW-0812">Transmembrane</keyword>
<keyword evidence="5 7" id="KW-1133">Transmembrane helix</keyword>
<evidence type="ECO:0000256" key="6">
    <source>
        <dbReference type="ARBA" id="ARBA00023136"/>
    </source>
</evidence>
<feature type="transmembrane region" description="Helical" evidence="7">
    <location>
        <begin position="470"/>
        <end position="490"/>
    </location>
</feature>
<keyword evidence="10" id="KW-1185">Reference proteome</keyword>
<protein>
    <recommendedName>
        <fullName evidence="8">Major facilitator superfamily (MFS) profile domain-containing protein</fullName>
    </recommendedName>
</protein>
<evidence type="ECO:0000256" key="2">
    <source>
        <dbReference type="ARBA" id="ARBA00009993"/>
    </source>
</evidence>
<dbReference type="Pfam" id="PF03931">
    <property type="entry name" value="Skp1_POZ"/>
    <property type="match status" value="1"/>
</dbReference>
<feature type="transmembrane region" description="Helical" evidence="7">
    <location>
        <begin position="588"/>
        <end position="610"/>
    </location>
</feature>
<sequence>MQVTLQSSDEREFVVSIKVAEQSQLLKTKIEELGEKSETIVLSDIKGDVLKKIIEYCEHYQEDPADGSVVRGLLPPPQGSSWDKAYIKVEAPMLCELLKAAHTLKIPQLLDLGCSATANLIRGKSAAEIREVLHIRDDFSEDEQKLIGMEAAFSASSHIIEEMRDDGRASTPLLGPPPAAINQALALSDKEQAELASYVQKCDRRIMAYLCIGYAADSVNKMTLANAKVAGIEGDLGMAAGMINWALGLYYVGSFLGQLPANLALKKVHPGRWLSGTMVAWSVVTAATAFVQTGHQLVACRFLFGAVQAGYLTGSLYYISFWYPRGLVRQRTGFFFASAGVGGVAVGPLCAMLMPLDTGLQGWQNLFVAAGLLSGIWGALGLIVLPDYPERARFLTADERRLVRRIMEHQNTVASTQRISVRQIRMAVADYRIWLWALVDFCANAATQVNGMFGPTIIADQGYSPRAAQALTALTNFMAFSGMASIAYVARAVGGSSTAIALSNTLTAAGFVLALTASDSGARMAALLLFSFASPQPAAHGPAWAMANQQGDTKPAIAATLTSAFGGLGPLTTAFVYRESDRPRYVLGHSVCLAMTVLCLAATLTLRAVLLRENTRRDRCPRDISDLSAEQTRDLADSHPDFRYRL</sequence>
<dbReference type="PANTHER" id="PTHR43791">
    <property type="entry name" value="PERMEASE-RELATED"/>
    <property type="match status" value="1"/>
</dbReference>
<dbReference type="SUPFAM" id="SSF103473">
    <property type="entry name" value="MFS general substrate transporter"/>
    <property type="match status" value="1"/>
</dbReference>
<dbReference type="InterPro" id="IPR011333">
    <property type="entry name" value="SKP1/BTB/POZ_sf"/>
</dbReference>
<dbReference type="OrthoDB" id="2985014at2759"/>
<gene>
    <name evidence="9" type="ORF">LPJ61_003395</name>
</gene>
<evidence type="ECO:0000259" key="8">
    <source>
        <dbReference type="PROSITE" id="PS50850"/>
    </source>
</evidence>
<reference evidence="9" key="1">
    <citation type="submission" date="2022-07" db="EMBL/GenBank/DDBJ databases">
        <title>Phylogenomic reconstructions and comparative analyses of Kickxellomycotina fungi.</title>
        <authorList>
            <person name="Reynolds N.K."/>
            <person name="Stajich J.E."/>
            <person name="Barry K."/>
            <person name="Grigoriev I.V."/>
            <person name="Crous P."/>
            <person name="Smith M.E."/>
        </authorList>
    </citation>
    <scope>NUCLEOTIDE SEQUENCE</scope>
    <source>
        <strain evidence="9">BCRC 34381</strain>
    </source>
</reference>
<dbReference type="InterPro" id="IPR036296">
    <property type="entry name" value="SKP1-like_dim_sf"/>
</dbReference>
<evidence type="ECO:0000313" key="10">
    <source>
        <dbReference type="Proteomes" id="UP001143981"/>
    </source>
</evidence>
<dbReference type="SMART" id="SM00512">
    <property type="entry name" value="Skp1"/>
    <property type="match status" value="1"/>
</dbReference>
<dbReference type="GO" id="GO:0022857">
    <property type="term" value="F:transmembrane transporter activity"/>
    <property type="evidence" value="ECO:0007669"/>
    <property type="project" value="InterPro"/>
</dbReference>
<dbReference type="SUPFAM" id="SSF54695">
    <property type="entry name" value="POZ domain"/>
    <property type="match status" value="1"/>
</dbReference>